<proteinExistence type="predicted"/>
<dbReference type="PANTHER" id="PTHR43245">
    <property type="entry name" value="BIFUNCTIONAL POLYMYXIN RESISTANCE PROTEIN ARNA"/>
    <property type="match status" value="1"/>
</dbReference>
<dbReference type="SUPFAM" id="SSF51735">
    <property type="entry name" value="NAD(P)-binding Rossmann-fold domains"/>
    <property type="match status" value="1"/>
</dbReference>
<dbReference type="Gramene" id="TraesRN7B0100647600.2">
    <property type="protein sequence ID" value="TraesRN7B0100647600.2"/>
    <property type="gene ID" value="TraesRN7B0100647600"/>
</dbReference>
<organism evidence="2">
    <name type="scientific">Triticum aestivum</name>
    <name type="common">Wheat</name>
    <dbReference type="NCBI Taxonomy" id="4565"/>
    <lineage>
        <taxon>Eukaryota</taxon>
        <taxon>Viridiplantae</taxon>
        <taxon>Streptophyta</taxon>
        <taxon>Embryophyta</taxon>
        <taxon>Tracheophyta</taxon>
        <taxon>Spermatophyta</taxon>
        <taxon>Magnoliopsida</taxon>
        <taxon>Liliopsida</taxon>
        <taxon>Poales</taxon>
        <taxon>Poaceae</taxon>
        <taxon>BOP clade</taxon>
        <taxon>Pooideae</taxon>
        <taxon>Triticodae</taxon>
        <taxon>Triticeae</taxon>
        <taxon>Triticinae</taxon>
        <taxon>Triticum</taxon>
    </lineage>
</organism>
<dbReference type="Gene3D" id="3.40.50.720">
    <property type="entry name" value="NAD(P)-binding Rossmann-like Domain"/>
    <property type="match status" value="1"/>
</dbReference>
<accession>A0A3B6SES7</accession>
<dbReference type="STRING" id="4565.A0A3B6SES7"/>
<keyword evidence="3" id="KW-1185">Reference proteome</keyword>
<dbReference type="InterPro" id="IPR050177">
    <property type="entry name" value="Lipid_A_modif_metabolic_enz"/>
</dbReference>
<dbReference type="PaxDb" id="4565-Traes_3DL_C330A8B43.1"/>
<feature type="domain" description="NAD-dependent epimerase/dehydratase" evidence="1">
    <location>
        <begin position="19"/>
        <end position="156"/>
    </location>
</feature>
<dbReference type="PANTHER" id="PTHR43245:SF13">
    <property type="entry name" value="UDP-D-APIOSE_UDP-D-XYLOSE SYNTHASE 2"/>
    <property type="match status" value="1"/>
</dbReference>
<evidence type="ECO:0000313" key="2">
    <source>
        <dbReference type="EnsemblPlants" id="TraesCS7B02G228100.4"/>
    </source>
</evidence>
<dbReference type="EnsemblPlants" id="TraesCS7B02G228100.4">
    <property type="protein sequence ID" value="TraesCS7B02G228100.4"/>
    <property type="gene ID" value="TraesCS7B02G228100"/>
</dbReference>
<reference evidence="2" key="1">
    <citation type="submission" date="2018-08" db="EMBL/GenBank/DDBJ databases">
        <authorList>
            <person name="Rossello M."/>
        </authorList>
    </citation>
    <scope>NUCLEOTIDE SEQUENCE [LARGE SCALE GENOMIC DNA]</scope>
    <source>
        <strain evidence="2">cv. Chinese Spring</strain>
    </source>
</reference>
<dbReference type="InterPro" id="IPR036291">
    <property type="entry name" value="NAD(P)-bd_dom_sf"/>
</dbReference>
<evidence type="ECO:0000313" key="3">
    <source>
        <dbReference type="Proteomes" id="UP000019116"/>
    </source>
</evidence>
<sequence length="175" mass="19392">MGSGGRTDLDGGAVAPLTICVIGTGGFIGSHLCEKLMAETQQTVLAVDVYCDKIRHLVDPPPPHLAGRISFHRLNIKNDSRLEGLIKMADLTINLAAICMPADYNTRPLDTIYSNFIDALPVVKYWIRKSFALSDLENSKRLIHFSTCEVYGKTIGSFLPKDHPLRKVICILIRR</sequence>
<dbReference type="SMR" id="A0A3B6SES7"/>
<dbReference type="OMA" id="RKVICIL"/>
<protein>
    <recommendedName>
        <fullName evidence="1">NAD-dependent epimerase/dehydratase domain-containing protein</fullName>
    </recommendedName>
</protein>
<dbReference type="Pfam" id="PF01370">
    <property type="entry name" value="Epimerase"/>
    <property type="match status" value="1"/>
</dbReference>
<dbReference type="Gramene" id="TraesCS7B03G0645000.4">
    <property type="protein sequence ID" value="TraesCS7B03G0645000.4.CDS"/>
    <property type="gene ID" value="TraesCS7B03G0645000"/>
</dbReference>
<evidence type="ECO:0000259" key="1">
    <source>
        <dbReference type="Pfam" id="PF01370"/>
    </source>
</evidence>
<reference evidence="2" key="2">
    <citation type="submission" date="2018-10" db="UniProtKB">
        <authorList>
            <consortium name="EnsemblPlants"/>
        </authorList>
    </citation>
    <scope>IDENTIFICATION</scope>
</reference>
<dbReference type="AlphaFoldDB" id="A0A3B6SES7"/>
<dbReference type="InterPro" id="IPR001509">
    <property type="entry name" value="Epimerase_deHydtase"/>
</dbReference>
<dbReference type="OrthoDB" id="955751at2759"/>
<gene>
    <name evidence="2" type="primary">LOC123157985</name>
</gene>
<dbReference type="Proteomes" id="UP000019116">
    <property type="component" value="Chromosome 7B"/>
</dbReference>
<dbReference type="Gramene" id="TraesCS7B02G228100.4">
    <property type="protein sequence ID" value="TraesCS7B02G228100.4"/>
    <property type="gene ID" value="TraesCS7B02G228100"/>
</dbReference>
<name>A0A3B6SES7_WHEAT</name>